<dbReference type="Proteomes" id="UP000516148">
    <property type="component" value="Chromosome"/>
</dbReference>
<dbReference type="Gene3D" id="1.25.10.10">
    <property type="entry name" value="Leucine-rich Repeat Variant"/>
    <property type="match status" value="1"/>
</dbReference>
<dbReference type="Pfam" id="PF13569">
    <property type="entry name" value="DUF4132"/>
    <property type="match status" value="1"/>
</dbReference>
<feature type="domain" description="DUF4132" evidence="1">
    <location>
        <begin position="851"/>
        <end position="1031"/>
    </location>
</feature>
<dbReference type="SUPFAM" id="SSF48371">
    <property type="entry name" value="ARM repeat"/>
    <property type="match status" value="1"/>
</dbReference>
<proteinExistence type="predicted"/>
<organism evidence="2 3">
    <name type="scientific">Sphingomonas alpina</name>
    <dbReference type="NCBI Taxonomy" id="653931"/>
    <lineage>
        <taxon>Bacteria</taxon>
        <taxon>Pseudomonadati</taxon>
        <taxon>Pseudomonadota</taxon>
        <taxon>Alphaproteobacteria</taxon>
        <taxon>Sphingomonadales</taxon>
        <taxon>Sphingomonadaceae</taxon>
        <taxon>Sphingomonas</taxon>
    </lineage>
</organism>
<evidence type="ECO:0000259" key="1">
    <source>
        <dbReference type="Pfam" id="PF13569"/>
    </source>
</evidence>
<reference evidence="2 3" key="1">
    <citation type="submission" date="2020-09" db="EMBL/GenBank/DDBJ databases">
        <title>Sphingomonas sp., a new species isolated from pork steak.</title>
        <authorList>
            <person name="Heidler von Heilborn D."/>
        </authorList>
    </citation>
    <scope>NUCLEOTIDE SEQUENCE [LARGE SCALE GENOMIC DNA]</scope>
    <source>
        <strain evidence="3">S8-3T</strain>
    </source>
</reference>
<accession>A0A7H0LJ01</accession>
<dbReference type="RefSeq" id="WP_187761965.1">
    <property type="nucleotide sequence ID" value="NZ_CP061038.1"/>
</dbReference>
<dbReference type="InterPro" id="IPR011989">
    <property type="entry name" value="ARM-like"/>
</dbReference>
<dbReference type="AlphaFoldDB" id="A0A7H0LJ01"/>
<dbReference type="EMBL" id="CP061038">
    <property type="protein sequence ID" value="QNQ09654.1"/>
    <property type="molecule type" value="Genomic_DNA"/>
</dbReference>
<dbReference type="InterPro" id="IPR016024">
    <property type="entry name" value="ARM-type_fold"/>
</dbReference>
<dbReference type="KEGG" id="spap:H3Z74_24040"/>
<gene>
    <name evidence="2" type="ORF">H3Z74_24040</name>
</gene>
<name>A0A7H0LJ01_9SPHN</name>
<sequence length="1123" mass="124441">MTGLNEMLYHGLSLMQGNYKVKWEEVIPLKTAFAHFRQVGGTLLDLFALILRRTESEFVTQSVGSWSASDDLAGYLNTYPAAFAEALRLAEPRPRANGVKLAEYHKATSAPEIESVLVAMLTRPFDQNDREIATSALARLAPEQLLNWLQRYLPQADIDTRYGLVQAAGRNGAATILALLAERAKVEKAAKVQAAIQAILEVDAVEEAPPIDGQPNASGYAAIDGSFVTLPPLADLGEPETGSASAEDRAAFMRIVEAIVAHRTSLSEESCDRTRFFHRLDDNDIDATFELMTQGAPLRPGTTYALVSAIRQREDGRAWYAGYLGRLPVGAALRALMANGYSEMRLLTGADTYIRESERFALDRLGHWIADHGIGLREIETANHAAKTGLSFSQAANDPAFNPALHLREILNRQQLSYDRRSVFESLRDLDPRAVWPWLAGNMGVLDEALGLKPAEKPIPLDRALEALELLPRMPQRYFAKLLDIAVSEKRPLRRRAMALLRDGRDLTTRIEALLDDKRQLVRSNAATWLADIRSTASEGALRKRLKNEKSDPVRAALIESLQRMGFDLSDVIGPLTLIAEAEAAFAKAAPNLPAWLTANGLPAPHFRDGSTVPQLLVQHWLALAIRLKDPAASGQFGIYLDQLLQDDARTFSNWVLDAWIAFDTHTSSLEEATAYAMANYQQHFSWLCRYTKPPGLREEVIAQMTREKTGELLNSGSEAKGMLALACRADPVFAANRVRWFLKKHGRRSNQAMALLEVLAGIGQPVALQVVIAASVRLKQKSTQARAAEIAERYAEDRGWSFDELADRTVPSAGFDDDGVLELPSGEDGKLYTARLDAMLAIHLFNPDDKAVKSLPAGDDEATRESKKAFAGAKKELAQVIELQGTRLFEAMCVERAWPVADWRLAFHEHPVMRRLVERLVWQGLNEDGHPLGLFRPTQEGDFTDAGDNPVDIDGFAKVRLAHGALTDEATCRAWAGHLKDYEIKPFLAQFDTLRAPLSAEQGEAEAILDRQGWKADSLTFRGAAEKRGYERIMRDGGGCHEYEKKFPSHGITATIFHTGSHAVDENNPLALKELHFTKQGHRGTYRIKDVPPVMLAECWADYHAVAARGAFDPEWEKLSPW</sequence>
<dbReference type="InterPro" id="IPR025406">
    <property type="entry name" value="DUF4132"/>
</dbReference>
<protein>
    <submittedName>
        <fullName evidence="2">DUF4132 domain-containing protein</fullName>
    </submittedName>
</protein>
<keyword evidence="3" id="KW-1185">Reference proteome</keyword>
<evidence type="ECO:0000313" key="2">
    <source>
        <dbReference type="EMBL" id="QNQ09654.1"/>
    </source>
</evidence>
<evidence type="ECO:0000313" key="3">
    <source>
        <dbReference type="Proteomes" id="UP000516148"/>
    </source>
</evidence>